<sequence>MDWTPMPTDSTLTYLTESAIRIGDDVYFAEQGPVYRMERGGEAVRDDTTQATSLEEIDCAAQRERMLLTDTYQSGRFLRLFEDASRSYKRAVFKSGNEPPPRLARLKAMCALPLHRERLVNVGRGDGDTLLQIDTRSVHDSGKLRLVWARIDYPKMTLNPPYGAPYDSIRELIALDCAAGNAQVPIRYYFSPGGDITDATRLLDAPPPASPIESDPLIAQAAHAVCGAPIDPEHFAGPIGGDVVRKKPETPEMPAIEVGRIADDVRAAADAFGRALPGVARFSKATVVETMSSSSPQLPQSKVVIELQPQSDGTTLLRESYSTFYVDRASVGGFAQLGSRMITNTPESSGSITEQLSAAVSMFDDGATFDYRSSLRNSGLGRLVKDDETCRVGKPMDAAMLNARLAGRAWPVDCSGEGRPRRSGYYVEALRFFLVTESESDSYGKSTAHIDSVTIE</sequence>
<dbReference type="InterPro" id="IPR031939">
    <property type="entry name" value="Adhesin_E-like"/>
</dbReference>
<dbReference type="AlphaFoldDB" id="A0A420FCI9"/>
<name>A0A420FCI9_9BURK</name>
<proteinExistence type="predicted"/>
<reference evidence="2 3" key="1">
    <citation type="submission" date="2016-07" db="EMBL/GenBank/DDBJ databases">
        <title>Genome analysis of Burkholderia fungorum ES3-20.</title>
        <authorList>
            <person name="Xu D."/>
            <person name="Yao R."/>
            <person name="Zheng S."/>
        </authorList>
    </citation>
    <scope>NUCLEOTIDE SEQUENCE [LARGE SCALE GENOMIC DNA]</scope>
    <source>
        <strain evidence="2 3">ES3-20</strain>
    </source>
</reference>
<gene>
    <name evidence="2" type="ORF">BCY88_12765</name>
</gene>
<dbReference type="EMBL" id="MCAS01000068">
    <property type="protein sequence ID" value="RKF30531.1"/>
    <property type="molecule type" value="Genomic_DNA"/>
</dbReference>
<accession>A0A420FCI9</accession>
<organism evidence="2 3">
    <name type="scientific">Paraburkholderia fungorum</name>
    <dbReference type="NCBI Taxonomy" id="134537"/>
    <lineage>
        <taxon>Bacteria</taxon>
        <taxon>Pseudomonadati</taxon>
        <taxon>Pseudomonadota</taxon>
        <taxon>Betaproteobacteria</taxon>
        <taxon>Burkholderiales</taxon>
        <taxon>Burkholderiaceae</taxon>
        <taxon>Paraburkholderia</taxon>
    </lineage>
</organism>
<dbReference type="Proteomes" id="UP000283709">
    <property type="component" value="Unassembled WGS sequence"/>
</dbReference>
<comment type="caution">
    <text evidence="2">The sequence shown here is derived from an EMBL/GenBank/DDBJ whole genome shotgun (WGS) entry which is preliminary data.</text>
</comment>
<evidence type="ECO:0000259" key="1">
    <source>
        <dbReference type="Pfam" id="PF16747"/>
    </source>
</evidence>
<evidence type="ECO:0000313" key="3">
    <source>
        <dbReference type="Proteomes" id="UP000283709"/>
    </source>
</evidence>
<dbReference type="Pfam" id="PF16747">
    <property type="entry name" value="Adhesin_E"/>
    <property type="match status" value="1"/>
</dbReference>
<evidence type="ECO:0000313" key="2">
    <source>
        <dbReference type="EMBL" id="RKF30531.1"/>
    </source>
</evidence>
<feature type="domain" description="Surface-adhesin protein E-like" evidence="1">
    <location>
        <begin position="122"/>
        <end position="227"/>
    </location>
</feature>
<protein>
    <recommendedName>
        <fullName evidence="1">Surface-adhesin protein E-like domain-containing protein</fullName>
    </recommendedName>
</protein>